<proteinExistence type="inferred from homology"/>
<keyword evidence="2 5" id="KW-0396">Initiation factor</keyword>
<evidence type="ECO:0000256" key="4">
    <source>
        <dbReference type="ARBA" id="ARBA00032507"/>
    </source>
</evidence>
<dbReference type="AlphaFoldDB" id="G0QQM1"/>
<evidence type="ECO:0000256" key="2">
    <source>
        <dbReference type="ARBA" id="ARBA00022540"/>
    </source>
</evidence>
<feature type="compositionally biased region" description="Acidic residues" evidence="8">
    <location>
        <begin position="125"/>
        <end position="139"/>
    </location>
</feature>
<dbReference type="NCBIfam" id="TIGR00523">
    <property type="entry name" value="eIF-1A"/>
    <property type="match status" value="1"/>
</dbReference>
<feature type="domain" description="S1-like" evidence="9">
    <location>
        <begin position="21"/>
        <end position="95"/>
    </location>
</feature>
<dbReference type="InterPro" id="IPR006196">
    <property type="entry name" value="RNA-binding_domain_S1_IF1"/>
</dbReference>
<dbReference type="HAMAP" id="MF_00216">
    <property type="entry name" value="aIF_1A"/>
    <property type="match status" value="1"/>
</dbReference>
<dbReference type="GO" id="GO:0003743">
    <property type="term" value="F:translation initiation factor activity"/>
    <property type="evidence" value="ECO:0007669"/>
    <property type="project" value="UniProtKB-UniRule"/>
</dbReference>
<sequence length="177" mass="20408">MPKNKSRGGKNYRRGKNESETKRELVFKEEDMEYAQVTKILGNGRLELYCFDGKKRIGHICGRMKKKVWIQMDDIVLAGLRDFQDEKCDIILKYLPDEIRALKQYGEIPENIKVNEKGGDNGEVVFEDSDDQDSEEDQDEKPVQTKVKKQVVAVSSSSEEEEDAQKKDITDKDIDDI</sequence>
<dbReference type="eggNOG" id="KOG3403">
    <property type="taxonomic scope" value="Eukaryota"/>
</dbReference>
<dbReference type="Gene3D" id="2.40.50.140">
    <property type="entry name" value="Nucleic acid-binding proteins"/>
    <property type="match status" value="1"/>
</dbReference>
<keyword evidence="3 5" id="KW-0648">Protein biosynthesis</keyword>
<comment type="function">
    <text evidence="7">Seems to be required for maximal rate of protein biosynthesis. Enhances ribosome dissociation into subunits and stabilizes the binding of the initiator Met-tRNA(I) to 40 S ribosomal subunits.</text>
</comment>
<dbReference type="SMART" id="SM00652">
    <property type="entry name" value="eIF1a"/>
    <property type="match status" value="1"/>
</dbReference>
<feature type="compositionally biased region" description="Basic and acidic residues" evidence="8">
    <location>
        <begin position="164"/>
        <end position="177"/>
    </location>
</feature>
<dbReference type="Pfam" id="PF01176">
    <property type="entry name" value="eIF-1a"/>
    <property type="match status" value="1"/>
</dbReference>
<comment type="similarity">
    <text evidence="1 6">Belongs to the eIF-1A family.</text>
</comment>
<feature type="compositionally biased region" description="Basic residues" evidence="8">
    <location>
        <begin position="1"/>
        <end position="14"/>
    </location>
</feature>
<dbReference type="InterPro" id="IPR018104">
    <property type="entry name" value="TIF_eIF-1A_CS"/>
</dbReference>
<dbReference type="STRING" id="857967.G0QQM1"/>
<evidence type="ECO:0000256" key="8">
    <source>
        <dbReference type="SAM" id="MobiDB-lite"/>
    </source>
</evidence>
<dbReference type="OMA" id="KMEDQEY"/>
<dbReference type="PROSITE" id="PS50832">
    <property type="entry name" value="S1_IF1_TYPE"/>
    <property type="match status" value="1"/>
</dbReference>
<evidence type="ECO:0000256" key="3">
    <source>
        <dbReference type="ARBA" id="ARBA00022917"/>
    </source>
</evidence>
<dbReference type="SUPFAM" id="SSF50249">
    <property type="entry name" value="Nucleic acid-binding proteins"/>
    <property type="match status" value="1"/>
</dbReference>
<evidence type="ECO:0000256" key="6">
    <source>
        <dbReference type="RuleBase" id="RU004364"/>
    </source>
</evidence>
<dbReference type="InterPro" id="IPR012340">
    <property type="entry name" value="NA-bd_OB-fold"/>
</dbReference>
<dbReference type="GO" id="GO:0003723">
    <property type="term" value="F:RNA binding"/>
    <property type="evidence" value="ECO:0007669"/>
    <property type="project" value="InterPro"/>
</dbReference>
<organism evidence="10 11">
    <name type="scientific">Ichthyophthirius multifiliis</name>
    <name type="common">White spot disease agent</name>
    <name type="synonym">Ich</name>
    <dbReference type="NCBI Taxonomy" id="5932"/>
    <lineage>
        <taxon>Eukaryota</taxon>
        <taxon>Sar</taxon>
        <taxon>Alveolata</taxon>
        <taxon>Ciliophora</taxon>
        <taxon>Intramacronucleata</taxon>
        <taxon>Oligohymenophorea</taxon>
        <taxon>Hymenostomatida</taxon>
        <taxon>Ophryoglenina</taxon>
        <taxon>Ichthyophthirius</taxon>
    </lineage>
</organism>
<keyword evidence="11" id="KW-1185">Reference proteome</keyword>
<accession>G0QQM1</accession>
<evidence type="ECO:0000256" key="5">
    <source>
        <dbReference type="PROSITE-ProRule" id="PRU00181"/>
    </source>
</evidence>
<gene>
    <name evidence="10" type="ORF">IMG5_081220</name>
</gene>
<dbReference type="EMBL" id="GL983657">
    <property type="protein sequence ID" value="EGR32488.1"/>
    <property type="molecule type" value="Genomic_DNA"/>
</dbReference>
<dbReference type="FunCoup" id="G0QQM1">
    <property type="interactions" value="341"/>
</dbReference>
<dbReference type="CDD" id="cd05793">
    <property type="entry name" value="S1_IF1A"/>
    <property type="match status" value="1"/>
</dbReference>
<dbReference type="InterPro" id="IPR001253">
    <property type="entry name" value="TIF_eIF-1A"/>
</dbReference>
<dbReference type="PROSITE" id="PS01262">
    <property type="entry name" value="IF1A"/>
    <property type="match status" value="1"/>
</dbReference>
<dbReference type="InParanoid" id="G0QQM1"/>
<protein>
    <recommendedName>
        <fullName evidence="4">Eukaryotic translation initiation factor 4C</fullName>
    </recommendedName>
</protein>
<evidence type="ECO:0000256" key="7">
    <source>
        <dbReference type="RuleBase" id="RU004365"/>
    </source>
</evidence>
<evidence type="ECO:0000313" key="10">
    <source>
        <dbReference type="EMBL" id="EGR32488.1"/>
    </source>
</evidence>
<dbReference type="GeneID" id="14908649"/>
<feature type="region of interest" description="Disordered" evidence="8">
    <location>
        <begin position="1"/>
        <end position="21"/>
    </location>
</feature>
<evidence type="ECO:0000313" key="11">
    <source>
        <dbReference type="Proteomes" id="UP000008983"/>
    </source>
</evidence>
<dbReference type="RefSeq" id="XP_004036474.1">
    <property type="nucleotide sequence ID" value="XM_004036426.1"/>
</dbReference>
<dbReference type="PANTHER" id="PTHR21668">
    <property type="entry name" value="EIF-1A"/>
    <property type="match status" value="1"/>
</dbReference>
<dbReference type="OrthoDB" id="274995at2759"/>
<feature type="region of interest" description="Disordered" evidence="8">
    <location>
        <begin position="113"/>
        <end position="177"/>
    </location>
</feature>
<reference evidence="10 11" key="1">
    <citation type="submission" date="2011-07" db="EMBL/GenBank/DDBJ databases">
        <authorList>
            <person name="Coyne R."/>
            <person name="Brami D."/>
            <person name="Johnson J."/>
            <person name="Hostetler J."/>
            <person name="Hannick L."/>
            <person name="Clark T."/>
            <person name="Cassidy-Hanley D."/>
            <person name="Inman J."/>
        </authorList>
    </citation>
    <scope>NUCLEOTIDE SEQUENCE [LARGE SCALE GENOMIC DNA]</scope>
    <source>
        <strain evidence="10 11">G5</strain>
    </source>
</reference>
<dbReference type="Proteomes" id="UP000008983">
    <property type="component" value="Unassembled WGS sequence"/>
</dbReference>
<evidence type="ECO:0000259" key="9">
    <source>
        <dbReference type="PROSITE" id="PS50832"/>
    </source>
</evidence>
<name>G0QQM1_ICHMU</name>
<evidence type="ECO:0000256" key="1">
    <source>
        <dbReference type="ARBA" id="ARBA00007392"/>
    </source>
</evidence>